<dbReference type="AlphaFoldDB" id="A0A7R9IWR8"/>
<sequence>MKRELVASPYGATLRVRWNRVPGSLPFCLLVVSERVEQSRLGVCEIERRAQFGPESQAVLTDCSHLSIAAGLHPAVLIVRVQEMPGGLEGNVGPLHPLDRQRSTEVRPREVRRGVQRLGLVPAEVGKTLEMTASLNTEYKHHTLTFLEIKRDNQNTASLDNEISWSRSGSGLSSLGGYRACMDCGKKGPTRRIAINQHSSRTLSYPRWLLKTKRLLFCCQDVDQSLQHHLVHLKAKDTAPIQSMNKLSECRKTCSDLGPRFRRSSHSTEEQRVPFLSQVEGQVGALGVNPEHHPVVQFHHGVLSVQPLLHFTVTLCLDGSNPPHLLSAAFTASMGSLVGPANTATVMGDTRVQQRAWQNLPVRLISSYNSQSDGRFSTLAFWVCSLSTRIRLGYVPAQRAAFTTAQFSELVLRSRISPHPRALTNPRARS</sequence>
<protein>
    <submittedName>
        <fullName evidence="1">(California timema) hypothetical protein</fullName>
    </submittedName>
</protein>
<reference evidence="1" key="1">
    <citation type="submission" date="2020-11" db="EMBL/GenBank/DDBJ databases">
        <authorList>
            <person name="Tran Van P."/>
        </authorList>
    </citation>
    <scope>NUCLEOTIDE SEQUENCE</scope>
</reference>
<accession>A0A7R9IWR8</accession>
<evidence type="ECO:0000313" key="1">
    <source>
        <dbReference type="EMBL" id="CAD7568316.1"/>
    </source>
</evidence>
<organism evidence="1">
    <name type="scientific">Timema californicum</name>
    <name type="common">California timema</name>
    <name type="synonym">Walking stick</name>
    <dbReference type="NCBI Taxonomy" id="61474"/>
    <lineage>
        <taxon>Eukaryota</taxon>
        <taxon>Metazoa</taxon>
        <taxon>Ecdysozoa</taxon>
        <taxon>Arthropoda</taxon>
        <taxon>Hexapoda</taxon>
        <taxon>Insecta</taxon>
        <taxon>Pterygota</taxon>
        <taxon>Neoptera</taxon>
        <taxon>Polyneoptera</taxon>
        <taxon>Phasmatodea</taxon>
        <taxon>Timematodea</taxon>
        <taxon>Timematoidea</taxon>
        <taxon>Timematidae</taxon>
        <taxon>Timema</taxon>
    </lineage>
</organism>
<gene>
    <name evidence="1" type="ORF">TCMB3V08_LOCUS1084</name>
</gene>
<name>A0A7R9IWR8_TIMCA</name>
<proteinExistence type="predicted"/>
<dbReference type="EMBL" id="OE179287">
    <property type="protein sequence ID" value="CAD7568316.1"/>
    <property type="molecule type" value="Genomic_DNA"/>
</dbReference>